<keyword evidence="1 2" id="KW-0808">Transferase</keyword>
<reference evidence="2 3" key="1">
    <citation type="submission" date="2024-08" db="EMBL/GenBank/DDBJ databases">
        <title>Whole-genome sequencing of halo(alkali)philic microorganisms from hypersaline lakes.</title>
        <authorList>
            <person name="Sorokin D.Y."/>
            <person name="Merkel A.Y."/>
            <person name="Messina E."/>
            <person name="Yakimov M."/>
        </authorList>
    </citation>
    <scope>NUCLEOTIDE SEQUENCE [LARGE SCALE GENOMIC DNA]</scope>
    <source>
        <strain evidence="2 3">Cl-TMA</strain>
    </source>
</reference>
<dbReference type="Pfam" id="PF13469">
    <property type="entry name" value="Sulfotransfer_3"/>
    <property type="match status" value="1"/>
</dbReference>
<sequence>MKVLPAMLQRPSLEARPFRKPSPVFIIGSVRSGTTLLRSVLNSGGELAIPPESFVLPEVITKFKNYCYLPWSDLVKLIIGEFVSDPFWHSDWNMDVSPCYERMIALPESERSLASIIESIYKEYSLQNYGEERRWGDKTPYNCVALPSLLNTFPDAQFVHIVRDGRDAVSSAIRAGIYDDIEEAARRWEKDVRACRDLGLQLPDEAFLEIKYEHFVTYPDSKIKELCNFLGVTYSYKMQEYYKSPGDIRVSYREAHKNLNKPISGNSIGSWKRRLSKGQVRALEKLVGSTLRELGYFESEQAAEK</sequence>
<keyword evidence="3" id="KW-1185">Reference proteome</keyword>
<dbReference type="InterPro" id="IPR027417">
    <property type="entry name" value="P-loop_NTPase"/>
</dbReference>
<comment type="caution">
    <text evidence="2">The sequence shown here is derived from an EMBL/GenBank/DDBJ whole genome shotgun (WGS) entry which is preliminary data.</text>
</comment>
<gene>
    <name evidence="2" type="ORF">ACERLL_04060</name>
</gene>
<dbReference type="InterPro" id="IPR026634">
    <property type="entry name" value="TPST-like"/>
</dbReference>
<dbReference type="EC" id="2.8.2.-" evidence="2"/>
<accession>A0ABV4TRP2</accession>
<dbReference type="PANTHER" id="PTHR12788:SF10">
    <property type="entry name" value="PROTEIN-TYROSINE SULFOTRANSFERASE"/>
    <property type="match status" value="1"/>
</dbReference>
<protein>
    <submittedName>
        <fullName evidence="2">Sulfotransferase</fullName>
        <ecNumber evidence="2">2.8.2.-</ecNumber>
    </submittedName>
</protein>
<dbReference type="SUPFAM" id="SSF52540">
    <property type="entry name" value="P-loop containing nucleoside triphosphate hydrolases"/>
    <property type="match status" value="1"/>
</dbReference>
<evidence type="ECO:0000256" key="1">
    <source>
        <dbReference type="ARBA" id="ARBA00022679"/>
    </source>
</evidence>
<dbReference type="PANTHER" id="PTHR12788">
    <property type="entry name" value="PROTEIN-TYROSINE SULFOTRANSFERASE 2"/>
    <property type="match status" value="1"/>
</dbReference>
<dbReference type="EMBL" id="JBGUAW010000002">
    <property type="protein sequence ID" value="MFA9459991.1"/>
    <property type="molecule type" value="Genomic_DNA"/>
</dbReference>
<name>A0ABV4TRP2_9GAMM</name>
<dbReference type="Proteomes" id="UP001575181">
    <property type="component" value="Unassembled WGS sequence"/>
</dbReference>
<proteinExistence type="predicted"/>
<dbReference type="GO" id="GO:0016740">
    <property type="term" value="F:transferase activity"/>
    <property type="evidence" value="ECO:0007669"/>
    <property type="project" value="UniProtKB-KW"/>
</dbReference>
<organism evidence="2 3">
    <name type="scientific">Thiohalorhabdus methylotrophus</name>
    <dbReference type="NCBI Taxonomy" id="3242694"/>
    <lineage>
        <taxon>Bacteria</taxon>
        <taxon>Pseudomonadati</taxon>
        <taxon>Pseudomonadota</taxon>
        <taxon>Gammaproteobacteria</taxon>
        <taxon>Thiohalorhabdales</taxon>
        <taxon>Thiohalorhabdaceae</taxon>
        <taxon>Thiohalorhabdus</taxon>
    </lineage>
</organism>
<evidence type="ECO:0000313" key="3">
    <source>
        <dbReference type="Proteomes" id="UP001575181"/>
    </source>
</evidence>
<evidence type="ECO:0000313" key="2">
    <source>
        <dbReference type="EMBL" id="MFA9459991.1"/>
    </source>
</evidence>
<dbReference type="Gene3D" id="3.40.50.300">
    <property type="entry name" value="P-loop containing nucleotide triphosphate hydrolases"/>
    <property type="match status" value="1"/>
</dbReference>